<sequence length="283" mass="31536">MTTVGEKFGVKGRRRILQADVPGRPNHAIHFWEIKSRPGSTIERLEKAYLNTLAAVDLAESIGRQLRADARYTEQGQQDQHRNHILREGVPVFHQGRRAISKAKQELDEMRNRLQLPKADPTDAAGAIARMEIRTWLRSLPQGERDKVTRAEKVDPQIRAAILEAPAVMTGVAESHMNLLKETALREAHGSLIDDIAELETAINVATSAVEAGRDSARIDTGMTPEQFNEAAAPIEARETVPWLRKGKVIDLERGVMREPTEDELANGIEAPNLEEFNRLKAA</sequence>
<comment type="caution">
    <text evidence="1">The sequence shown here is derived from an EMBL/GenBank/DDBJ whole genome shotgun (WGS) entry which is preliminary data.</text>
</comment>
<dbReference type="RefSeq" id="WP_253577204.1">
    <property type="nucleotide sequence ID" value="NZ_CP126026.1"/>
</dbReference>
<dbReference type="Proteomes" id="UP001565471">
    <property type="component" value="Unassembled WGS sequence"/>
</dbReference>
<evidence type="ECO:0000313" key="2">
    <source>
        <dbReference type="Proteomes" id="UP001565471"/>
    </source>
</evidence>
<reference evidence="1 2" key="1">
    <citation type="submission" date="2024-07" db="EMBL/GenBank/DDBJ databases">
        <title>Genomic Encyclopedia of Type Strains, Phase V (KMG-V): Genome sequencing to study the core and pangenomes of soil and plant-associated prokaryotes.</title>
        <authorList>
            <person name="Whitman W."/>
        </authorList>
    </citation>
    <scope>NUCLEOTIDE SEQUENCE [LARGE SCALE GENOMIC DNA]</scope>
    <source>
        <strain evidence="1 2">USDA 415</strain>
    </source>
</reference>
<gene>
    <name evidence="1" type="ORF">ABIF29_003991</name>
</gene>
<name>A0ABV4F2I1_BRAEL</name>
<accession>A0ABV4F2I1</accession>
<keyword evidence="2" id="KW-1185">Reference proteome</keyword>
<evidence type="ECO:0000313" key="1">
    <source>
        <dbReference type="EMBL" id="MEY9317192.1"/>
    </source>
</evidence>
<protein>
    <submittedName>
        <fullName evidence="1">Uncharacterized protein</fullName>
    </submittedName>
</protein>
<organism evidence="1 2">
    <name type="scientific">Bradyrhizobium elkanii</name>
    <dbReference type="NCBI Taxonomy" id="29448"/>
    <lineage>
        <taxon>Bacteria</taxon>
        <taxon>Pseudomonadati</taxon>
        <taxon>Pseudomonadota</taxon>
        <taxon>Alphaproteobacteria</taxon>
        <taxon>Hyphomicrobiales</taxon>
        <taxon>Nitrobacteraceae</taxon>
        <taxon>Bradyrhizobium</taxon>
    </lineage>
</organism>
<proteinExistence type="predicted"/>
<dbReference type="EMBL" id="JBGBZA010000002">
    <property type="protein sequence ID" value="MEY9317192.1"/>
    <property type="molecule type" value="Genomic_DNA"/>
</dbReference>